<dbReference type="EMBL" id="QVRA01000023">
    <property type="protein sequence ID" value="RJG52679.1"/>
    <property type="molecule type" value="Genomic_DNA"/>
</dbReference>
<evidence type="ECO:0000256" key="1">
    <source>
        <dbReference type="ARBA" id="ARBA00023015"/>
    </source>
</evidence>
<dbReference type="AlphaFoldDB" id="A0A418YNC4"/>
<dbReference type="Gene3D" id="3.30.450.80">
    <property type="entry name" value="Transcription factor LuxR-like, autoinducer-binding domain"/>
    <property type="match status" value="1"/>
</dbReference>
<evidence type="ECO:0000256" key="2">
    <source>
        <dbReference type="ARBA" id="ARBA00023125"/>
    </source>
</evidence>
<organism evidence="5 6">
    <name type="scientific">Sphingobium terrigena</name>
    <dbReference type="NCBI Taxonomy" id="2304063"/>
    <lineage>
        <taxon>Bacteria</taxon>
        <taxon>Pseudomonadati</taxon>
        <taxon>Pseudomonadota</taxon>
        <taxon>Alphaproteobacteria</taxon>
        <taxon>Sphingomonadales</taxon>
        <taxon>Sphingomonadaceae</taxon>
        <taxon>Sphingobium</taxon>
    </lineage>
</organism>
<dbReference type="Gene3D" id="1.10.10.10">
    <property type="entry name" value="Winged helix-like DNA-binding domain superfamily/Winged helix DNA-binding domain"/>
    <property type="match status" value="1"/>
</dbReference>
<keyword evidence="2" id="KW-0238">DNA-binding</keyword>
<dbReference type="GO" id="GO:0003677">
    <property type="term" value="F:DNA binding"/>
    <property type="evidence" value="ECO:0007669"/>
    <property type="project" value="UniProtKB-KW"/>
</dbReference>
<proteinExistence type="predicted"/>
<dbReference type="Pfam" id="PF03472">
    <property type="entry name" value="Autoind_bind"/>
    <property type="match status" value="1"/>
</dbReference>
<protein>
    <recommendedName>
        <fullName evidence="4">HTH luxR-type domain-containing protein</fullName>
    </recommendedName>
</protein>
<dbReference type="Proteomes" id="UP000283469">
    <property type="component" value="Unassembled WGS sequence"/>
</dbReference>
<dbReference type="SUPFAM" id="SSF46894">
    <property type="entry name" value="C-terminal effector domain of the bipartite response regulators"/>
    <property type="match status" value="1"/>
</dbReference>
<dbReference type="InterPro" id="IPR000792">
    <property type="entry name" value="Tscrpt_reg_LuxR_C"/>
</dbReference>
<comment type="caution">
    <text evidence="5">The sequence shown here is derived from an EMBL/GenBank/DDBJ whole genome shotgun (WGS) entry which is preliminary data.</text>
</comment>
<dbReference type="InterPro" id="IPR036693">
    <property type="entry name" value="TF_LuxR_autoind-bd_dom_sf"/>
</dbReference>
<dbReference type="InterPro" id="IPR016032">
    <property type="entry name" value="Sig_transdc_resp-reg_C-effctor"/>
</dbReference>
<dbReference type="InterPro" id="IPR005143">
    <property type="entry name" value="TF_LuxR_autoind-bd_dom"/>
</dbReference>
<dbReference type="CDD" id="cd06171">
    <property type="entry name" value="Sigma70_r4"/>
    <property type="match status" value="1"/>
</dbReference>
<reference evidence="5 6" key="1">
    <citation type="submission" date="2018-08" db="EMBL/GenBank/DDBJ databases">
        <title>Sphingobium sp. EO9.</title>
        <authorList>
            <person name="Park Y."/>
            <person name="Kim K.H."/>
            <person name="Jeon C.O."/>
        </authorList>
    </citation>
    <scope>NUCLEOTIDE SEQUENCE [LARGE SCALE GENOMIC DNA]</scope>
    <source>
        <strain evidence="5 6">EO9</strain>
    </source>
</reference>
<accession>A0A418YNC4</accession>
<dbReference type="OrthoDB" id="3170288at2"/>
<name>A0A418YNC4_9SPHN</name>
<dbReference type="InterPro" id="IPR036388">
    <property type="entry name" value="WH-like_DNA-bd_sf"/>
</dbReference>
<sequence length="261" mass="29602">MASVAMKETIMIQSQEFQSIIQAFYDAKDEQGIYETFDHLTYFLGFKYFAIGHHVDLLNPPIASFGISNYSSGWLNEVFHERYFMDDPIHFLCNGRHAGFAWPESHLLNRLNERHRHILERGALRNFQSGYTIPVHLPGEYSGSCTFATPTSGTIAHNVLPAAFFAASHAFEAIRRLARTAAGLGLEPPPQFTDRQREVILLMGQGKTYAEMGMILGISRETAHQHCKLVFRAYGNIQRCNLIARVLYDGIASFPEMLRKQ</sequence>
<keyword evidence="1" id="KW-0805">Transcription regulation</keyword>
<evidence type="ECO:0000313" key="6">
    <source>
        <dbReference type="Proteomes" id="UP000283469"/>
    </source>
</evidence>
<feature type="domain" description="HTH luxR-type" evidence="4">
    <location>
        <begin position="189"/>
        <end position="246"/>
    </location>
</feature>
<gene>
    <name evidence="5" type="ORF">D0Z70_19095</name>
</gene>
<keyword evidence="6" id="KW-1185">Reference proteome</keyword>
<evidence type="ECO:0000259" key="4">
    <source>
        <dbReference type="SMART" id="SM00421"/>
    </source>
</evidence>
<evidence type="ECO:0000256" key="3">
    <source>
        <dbReference type="ARBA" id="ARBA00023163"/>
    </source>
</evidence>
<dbReference type="GO" id="GO:0006355">
    <property type="term" value="P:regulation of DNA-templated transcription"/>
    <property type="evidence" value="ECO:0007669"/>
    <property type="project" value="InterPro"/>
</dbReference>
<keyword evidence="3" id="KW-0804">Transcription</keyword>
<evidence type="ECO:0000313" key="5">
    <source>
        <dbReference type="EMBL" id="RJG52679.1"/>
    </source>
</evidence>
<dbReference type="SMART" id="SM00421">
    <property type="entry name" value="HTH_LUXR"/>
    <property type="match status" value="1"/>
</dbReference>
<dbReference type="SUPFAM" id="SSF75516">
    <property type="entry name" value="Pheromone-binding domain of LuxR-like quorum-sensing transcription factors"/>
    <property type="match status" value="1"/>
</dbReference>